<keyword evidence="3" id="KW-1185">Reference proteome</keyword>
<accession>A0ABS7N8J0</accession>
<proteinExistence type="predicted"/>
<evidence type="ECO:0000256" key="1">
    <source>
        <dbReference type="SAM" id="Coils"/>
    </source>
</evidence>
<organism evidence="2 3">
    <name type="scientific">Algoriphagus marincola</name>
    <dbReference type="NCBI Taxonomy" id="264027"/>
    <lineage>
        <taxon>Bacteria</taxon>
        <taxon>Pseudomonadati</taxon>
        <taxon>Bacteroidota</taxon>
        <taxon>Cytophagia</taxon>
        <taxon>Cytophagales</taxon>
        <taxon>Cyclobacteriaceae</taxon>
        <taxon>Algoriphagus</taxon>
    </lineage>
</organism>
<dbReference type="RefSeq" id="WP_222584856.1">
    <property type="nucleotide sequence ID" value="NZ_JAHVHP010000002.1"/>
</dbReference>
<feature type="coiled-coil region" evidence="1">
    <location>
        <begin position="6"/>
        <end position="54"/>
    </location>
</feature>
<evidence type="ECO:0000313" key="3">
    <source>
        <dbReference type="Proteomes" id="UP000766609"/>
    </source>
</evidence>
<gene>
    <name evidence="2" type="ORF">KUV23_16780</name>
</gene>
<keyword evidence="1" id="KW-0175">Coiled coil</keyword>
<dbReference type="EMBL" id="JAHVHP010000002">
    <property type="protein sequence ID" value="MBY5952646.1"/>
    <property type="molecule type" value="Genomic_DNA"/>
</dbReference>
<protein>
    <submittedName>
        <fullName evidence="2">Uncharacterized protein</fullName>
    </submittedName>
</protein>
<dbReference type="Proteomes" id="UP000766609">
    <property type="component" value="Unassembled WGS sequence"/>
</dbReference>
<comment type="caution">
    <text evidence="2">The sequence shown here is derived from an EMBL/GenBank/DDBJ whole genome shotgun (WGS) entry which is preliminary data.</text>
</comment>
<name>A0ABS7N8J0_9BACT</name>
<reference evidence="2 3" key="1">
    <citation type="submission" date="2021-06" db="EMBL/GenBank/DDBJ databases">
        <title>44 bacteria genomes isolated from Dapeng, Shenzhen.</title>
        <authorList>
            <person name="Zheng W."/>
            <person name="Yu S."/>
            <person name="Huang Y."/>
        </authorList>
    </citation>
    <scope>NUCLEOTIDE SEQUENCE [LARGE SCALE GENOMIC DNA]</scope>
    <source>
        <strain evidence="2 3">DP5N14-6</strain>
    </source>
</reference>
<evidence type="ECO:0000313" key="2">
    <source>
        <dbReference type="EMBL" id="MBY5952646.1"/>
    </source>
</evidence>
<sequence length="94" mass="10919">MIQEELQKLEKLARQASLKISELAAENQLLKEKLGQAESQLSQREQEIENFKNKIKITNIVDNRTVNPEDSAEMSELINNYIKEIDQLIDYLSE</sequence>